<evidence type="ECO:0000256" key="2">
    <source>
        <dbReference type="ARBA" id="ARBA00022475"/>
    </source>
</evidence>
<gene>
    <name evidence="9" type="ORF">ACFQ1Z_03750</name>
</gene>
<keyword evidence="5 7" id="KW-0472">Membrane</keyword>
<keyword evidence="10" id="KW-1185">Reference proteome</keyword>
<keyword evidence="9" id="KW-0282">Flagellum</keyword>
<keyword evidence="9" id="KW-0969">Cilium</keyword>
<dbReference type="RefSeq" id="WP_379055783.1">
    <property type="nucleotide sequence ID" value="NZ_JBHTKB010000001.1"/>
</dbReference>
<evidence type="ECO:0000256" key="6">
    <source>
        <dbReference type="RuleBase" id="RU004057"/>
    </source>
</evidence>
<feature type="transmembrane region" description="Helical" evidence="7">
    <location>
        <begin position="145"/>
        <end position="166"/>
    </location>
</feature>
<reference evidence="10" key="1">
    <citation type="journal article" date="2019" name="Int. J. Syst. Evol. Microbiol.">
        <title>The Global Catalogue of Microorganisms (GCM) 10K type strain sequencing project: providing services to taxonomists for standard genome sequencing and annotation.</title>
        <authorList>
            <consortium name="The Broad Institute Genomics Platform"/>
            <consortium name="The Broad Institute Genome Sequencing Center for Infectious Disease"/>
            <person name="Wu L."/>
            <person name="Ma J."/>
        </authorList>
    </citation>
    <scope>NUCLEOTIDE SEQUENCE [LARGE SCALE GENOMIC DNA]</scope>
    <source>
        <strain evidence="10">CCUG 58412</strain>
    </source>
</reference>
<keyword evidence="3 7" id="KW-0812">Transmembrane</keyword>
<evidence type="ECO:0000256" key="1">
    <source>
        <dbReference type="ARBA" id="ARBA00004651"/>
    </source>
</evidence>
<feature type="transmembrane region" description="Helical" evidence="7">
    <location>
        <begin position="178"/>
        <end position="201"/>
    </location>
</feature>
<dbReference type="PANTHER" id="PTHR30433">
    <property type="entry name" value="CHEMOTAXIS PROTEIN MOTA"/>
    <property type="match status" value="1"/>
</dbReference>
<keyword evidence="9" id="KW-0966">Cell projection</keyword>
<dbReference type="Pfam" id="PF01618">
    <property type="entry name" value="MotA_ExbB"/>
    <property type="match status" value="1"/>
</dbReference>
<sequence>MDWGSLAGLLIALAGLVLGQTLEGGHLKSLLQPAAFMVVMLGTIGAVLLQSELKSFIKGLRMLRWVFVLPEDDRHKLAQRINQWSQQARKESVLSLESQIKREQDPFVRKGLQLLVDGTPADRIREVCAIDMYYFEVQERDAAKIWSAAGGYAPTVGIIGAVLGLIHVMENLSDPAKIGSGIAVAFVATIYGVALANLVFLPIANKLKGHIQHELSRREMLLNAWVSIARGDNPKLVSERLEAYLRLRES</sequence>
<protein>
    <submittedName>
        <fullName evidence="9">Flagellar motor protein</fullName>
    </submittedName>
</protein>
<evidence type="ECO:0000256" key="3">
    <source>
        <dbReference type="ARBA" id="ARBA00022692"/>
    </source>
</evidence>
<feature type="transmembrane region" description="Helical" evidence="7">
    <location>
        <begin position="29"/>
        <end position="49"/>
    </location>
</feature>
<evidence type="ECO:0000313" key="9">
    <source>
        <dbReference type="EMBL" id="MFD0912654.1"/>
    </source>
</evidence>
<comment type="similarity">
    <text evidence="6">Belongs to the exbB/tolQ family.</text>
</comment>
<dbReference type="EMBL" id="JBHTKB010000001">
    <property type="protein sequence ID" value="MFD0912654.1"/>
    <property type="molecule type" value="Genomic_DNA"/>
</dbReference>
<dbReference type="PANTHER" id="PTHR30433:SF3">
    <property type="entry name" value="MOTILITY PROTEIN A"/>
    <property type="match status" value="1"/>
</dbReference>
<keyword evidence="6" id="KW-0813">Transport</keyword>
<evidence type="ECO:0000313" key="10">
    <source>
        <dbReference type="Proteomes" id="UP001597128"/>
    </source>
</evidence>
<keyword evidence="6" id="KW-0653">Protein transport</keyword>
<evidence type="ECO:0000256" key="5">
    <source>
        <dbReference type="ARBA" id="ARBA00023136"/>
    </source>
</evidence>
<comment type="subcellular location">
    <subcellularLocation>
        <location evidence="1">Cell membrane</location>
        <topology evidence="1">Multi-pass membrane protein</topology>
    </subcellularLocation>
    <subcellularLocation>
        <location evidence="6">Membrane</location>
        <topology evidence="6">Multi-pass membrane protein</topology>
    </subcellularLocation>
</comment>
<dbReference type="NCBIfam" id="NF006583">
    <property type="entry name" value="PRK09109.1"/>
    <property type="match status" value="1"/>
</dbReference>
<keyword evidence="2" id="KW-1003">Cell membrane</keyword>
<comment type="caution">
    <text evidence="9">The sequence shown here is derived from an EMBL/GenBank/DDBJ whole genome shotgun (WGS) entry which is preliminary data.</text>
</comment>
<dbReference type="Proteomes" id="UP001597128">
    <property type="component" value="Unassembled WGS sequence"/>
</dbReference>
<feature type="domain" description="MotA/TolQ/ExbB proton channel" evidence="8">
    <location>
        <begin position="101"/>
        <end position="220"/>
    </location>
</feature>
<keyword evidence="4 7" id="KW-1133">Transmembrane helix</keyword>
<dbReference type="InterPro" id="IPR002898">
    <property type="entry name" value="MotA_ExbB_proton_chnl"/>
</dbReference>
<evidence type="ECO:0000256" key="7">
    <source>
        <dbReference type="SAM" id="Phobius"/>
    </source>
</evidence>
<name>A0ABW3F2M1_9PROT</name>
<proteinExistence type="inferred from homology"/>
<evidence type="ECO:0000256" key="4">
    <source>
        <dbReference type="ARBA" id="ARBA00022989"/>
    </source>
</evidence>
<accession>A0ABW3F2M1</accession>
<evidence type="ECO:0000259" key="8">
    <source>
        <dbReference type="Pfam" id="PF01618"/>
    </source>
</evidence>
<dbReference type="InterPro" id="IPR047055">
    <property type="entry name" value="MotA-like"/>
</dbReference>
<organism evidence="9 10">
    <name type="scientific">Methylophilus luteus</name>
    <dbReference type="NCBI Taxonomy" id="640108"/>
    <lineage>
        <taxon>Bacteria</taxon>
        <taxon>Pseudomonadati</taxon>
        <taxon>Pseudomonadota</taxon>
        <taxon>Betaproteobacteria</taxon>
        <taxon>Nitrosomonadales</taxon>
        <taxon>Methylophilaceae</taxon>
        <taxon>Methylophilus</taxon>
    </lineage>
</organism>